<feature type="region of interest" description="Disordered" evidence="1">
    <location>
        <begin position="89"/>
        <end position="127"/>
    </location>
</feature>
<evidence type="ECO:0000256" key="1">
    <source>
        <dbReference type="SAM" id="MobiDB-lite"/>
    </source>
</evidence>
<feature type="compositionally biased region" description="Low complexity" evidence="1">
    <location>
        <begin position="118"/>
        <end position="127"/>
    </location>
</feature>
<keyword evidence="3" id="KW-1185">Reference proteome</keyword>
<protein>
    <submittedName>
        <fullName evidence="2">Uncharacterized protein</fullName>
    </submittedName>
</protein>
<proteinExistence type="predicted"/>
<gene>
    <name evidence="2" type="ORF">ONZ51_g1887</name>
</gene>
<dbReference type="AlphaFoldDB" id="A0AAD7XF24"/>
<feature type="compositionally biased region" description="Low complexity" evidence="1">
    <location>
        <begin position="751"/>
        <end position="774"/>
    </location>
</feature>
<name>A0AAD7XF24_9APHY</name>
<dbReference type="EMBL" id="JAPEVG010000027">
    <property type="protein sequence ID" value="KAJ8495148.1"/>
    <property type="molecule type" value="Genomic_DNA"/>
</dbReference>
<evidence type="ECO:0000313" key="3">
    <source>
        <dbReference type="Proteomes" id="UP001215151"/>
    </source>
</evidence>
<evidence type="ECO:0000313" key="2">
    <source>
        <dbReference type="EMBL" id="KAJ8495148.1"/>
    </source>
</evidence>
<accession>A0AAD7XF24</accession>
<feature type="compositionally biased region" description="Low complexity" evidence="1">
    <location>
        <begin position="492"/>
        <end position="514"/>
    </location>
</feature>
<reference evidence="2" key="1">
    <citation type="submission" date="2022-11" db="EMBL/GenBank/DDBJ databases">
        <title>Genome Sequence of Cubamyces cubensis.</title>
        <authorList>
            <person name="Buettner E."/>
        </authorList>
    </citation>
    <scope>NUCLEOTIDE SEQUENCE</scope>
    <source>
        <strain evidence="2">MPL-01</strain>
    </source>
</reference>
<feature type="region of interest" description="Disordered" evidence="1">
    <location>
        <begin position="749"/>
        <end position="804"/>
    </location>
</feature>
<feature type="region of interest" description="Disordered" evidence="1">
    <location>
        <begin position="431"/>
        <end position="524"/>
    </location>
</feature>
<organism evidence="2 3">
    <name type="scientific">Trametes cubensis</name>
    <dbReference type="NCBI Taxonomy" id="1111947"/>
    <lineage>
        <taxon>Eukaryota</taxon>
        <taxon>Fungi</taxon>
        <taxon>Dikarya</taxon>
        <taxon>Basidiomycota</taxon>
        <taxon>Agaricomycotina</taxon>
        <taxon>Agaricomycetes</taxon>
        <taxon>Polyporales</taxon>
        <taxon>Polyporaceae</taxon>
        <taxon>Trametes</taxon>
    </lineage>
</organism>
<sequence length="884" mass="90826">MSKQLRIAIALAALRHKPPTQPIQAYISDLQSVFTVICTCRPCQVASLSTDSKSEHISALETEIEDLRTKHDEDKLELLALRKAAKSHLNRSVPDSAHDADTTPSTTGKKGKAKKAKPATSSAATAAPLSTPVAVTVPPRVPKLGLIAVLRGDFTDSLPALRGYSSPARISSALEAADTLVDMLTADAMAVPVDLVLSTTMRALKAIETVFLGLVARYRLPSGLNCSGADLPPSGLLPGTRAASISKCDLASVLEALTASVCSLVSAVLSALFVKRATKAKQATKKKIGVARARAAHAAAVSSAAAIDDVLGGLYAHILGPALHAFATLSEGHLTTCFTGDSNNTIGDELTNLPDLRSDVFVLFGDVLTVLENTFSEHEPTSIPASPPAAPSATGPPRPTARATIPGSSDVKTILSLECVRELEKLFVPPDPARLRSRTDESASPNAAARAPHGYAQDDPPSSDSPWQAYSRPGTTPTTGSSRARLANTSDSASTSGAVPPAAPASASLLSSAPCARPGTASGSALSSLGVGAGAPVGASVGRGAPRAPRNLGETYSGTSSGPGCGPVSADHPSMLASLPGSKEVEAATGQGQGRVRVRPSVRNSVRAGAVASDIVSVLRSVDGNPQAKRKRQRRETGTDAADLGARIAKLARKDTVWWLCAVLDRLLPSLPAPLSASTSASPHASQLNAMSLEPASGDHGTSATCTPAASTSTQAAPTACCVEVAYEAVYNALADLLRRTRPRSRLGHVPPAAAAAEARPSSPSLRGLSSSTSNHARAGPSRTSGPRRKSSSAEEGLAEMQVEDADIDVPVDLAIRGGSAGNSKLGETGAKDARKAAAHGERMEPREVLGETVDQRAGQGGAQMGEVERGLLLAVLERAWLGV</sequence>
<comment type="caution">
    <text evidence="2">The sequence shown here is derived from an EMBL/GenBank/DDBJ whole genome shotgun (WGS) entry which is preliminary data.</text>
</comment>
<feature type="compositionally biased region" description="Pro residues" evidence="1">
    <location>
        <begin position="385"/>
        <end position="399"/>
    </location>
</feature>
<dbReference type="Proteomes" id="UP001215151">
    <property type="component" value="Unassembled WGS sequence"/>
</dbReference>
<feature type="region of interest" description="Disordered" evidence="1">
    <location>
        <begin position="378"/>
        <end position="407"/>
    </location>
</feature>
<feature type="compositionally biased region" description="Low complexity" evidence="1">
    <location>
        <begin position="471"/>
        <end position="483"/>
    </location>
</feature>
<feature type="region of interest" description="Disordered" evidence="1">
    <location>
        <begin position="540"/>
        <end position="577"/>
    </location>
</feature>